<proteinExistence type="predicted"/>
<organism evidence="1 2">
    <name type="scientific">Liparis tanakae</name>
    <name type="common">Tanaka's snailfish</name>
    <dbReference type="NCBI Taxonomy" id="230148"/>
    <lineage>
        <taxon>Eukaryota</taxon>
        <taxon>Metazoa</taxon>
        <taxon>Chordata</taxon>
        <taxon>Craniata</taxon>
        <taxon>Vertebrata</taxon>
        <taxon>Euteleostomi</taxon>
        <taxon>Actinopterygii</taxon>
        <taxon>Neopterygii</taxon>
        <taxon>Teleostei</taxon>
        <taxon>Neoteleostei</taxon>
        <taxon>Acanthomorphata</taxon>
        <taxon>Eupercaria</taxon>
        <taxon>Perciformes</taxon>
        <taxon>Cottioidei</taxon>
        <taxon>Cottales</taxon>
        <taxon>Liparidae</taxon>
        <taxon>Liparis</taxon>
    </lineage>
</organism>
<keyword evidence="2" id="KW-1185">Reference proteome</keyword>
<evidence type="ECO:0000313" key="1">
    <source>
        <dbReference type="EMBL" id="TNN73729.1"/>
    </source>
</evidence>
<name>A0A4Z2I6P0_9TELE</name>
<gene>
    <name evidence="1" type="ORF">EYF80_016109</name>
</gene>
<dbReference type="Proteomes" id="UP000314294">
    <property type="component" value="Unassembled WGS sequence"/>
</dbReference>
<sequence>MAVSRSVTRDDGGVVFSAGHVTHSALLEVLDRPGEPRLEGERAVAELSELTEAEGHLCDRLLEALHQLRHSVARQLLGGQAQLPAVALPKGVQRPVH</sequence>
<protein>
    <submittedName>
        <fullName evidence="1">Uncharacterized protein</fullName>
    </submittedName>
</protein>
<dbReference type="AlphaFoldDB" id="A0A4Z2I6P0"/>
<dbReference type="EMBL" id="SRLO01000122">
    <property type="protein sequence ID" value="TNN73729.1"/>
    <property type="molecule type" value="Genomic_DNA"/>
</dbReference>
<reference evidence="1 2" key="1">
    <citation type="submission" date="2019-03" db="EMBL/GenBank/DDBJ databases">
        <title>First draft genome of Liparis tanakae, snailfish: a comprehensive survey of snailfish specific genes.</title>
        <authorList>
            <person name="Kim W."/>
            <person name="Song I."/>
            <person name="Jeong J.-H."/>
            <person name="Kim D."/>
            <person name="Kim S."/>
            <person name="Ryu S."/>
            <person name="Song J.Y."/>
            <person name="Lee S.K."/>
        </authorList>
    </citation>
    <scope>NUCLEOTIDE SEQUENCE [LARGE SCALE GENOMIC DNA]</scope>
    <source>
        <tissue evidence="1">Muscle</tissue>
    </source>
</reference>
<evidence type="ECO:0000313" key="2">
    <source>
        <dbReference type="Proteomes" id="UP000314294"/>
    </source>
</evidence>
<comment type="caution">
    <text evidence="1">The sequence shown here is derived from an EMBL/GenBank/DDBJ whole genome shotgun (WGS) entry which is preliminary data.</text>
</comment>
<accession>A0A4Z2I6P0</accession>